<dbReference type="EMBL" id="LKCW01000110">
    <property type="protein sequence ID" value="KPM39311.1"/>
    <property type="molecule type" value="Genomic_DNA"/>
</dbReference>
<evidence type="ECO:0000313" key="2">
    <source>
        <dbReference type="EMBL" id="KPM39311.1"/>
    </source>
</evidence>
<dbReference type="AlphaFoldDB" id="A0A0P7B032"/>
<sequence length="153" mass="16573">MDDSTLDARRPRRAAARPANPARAPGIPALHFALRFPPMRALRLALCPFLFAARLFVSELGASEGGYVELVGTRAVGQAIHGARAGSGWRRSKNAERTRCGLVERGTGYVDLARRWQAEAGQMRATRSTSNSAPLPYLASWVARVPGVGCCWL</sequence>
<dbReference type="Proteomes" id="UP000050424">
    <property type="component" value="Unassembled WGS sequence"/>
</dbReference>
<reference evidence="2 3" key="1">
    <citation type="submission" date="2015-09" db="EMBL/GenBank/DDBJ databases">
        <title>Draft genome of a European isolate of the apple canker pathogen Neonectria ditissima.</title>
        <authorList>
            <person name="Gomez-Cortecero A."/>
            <person name="Harrison R.J."/>
            <person name="Armitage A.D."/>
        </authorList>
    </citation>
    <scope>NUCLEOTIDE SEQUENCE [LARGE SCALE GENOMIC DNA]</scope>
    <source>
        <strain evidence="2 3">R09/05</strain>
    </source>
</reference>
<organism evidence="2 3">
    <name type="scientific">Neonectria ditissima</name>
    <dbReference type="NCBI Taxonomy" id="78410"/>
    <lineage>
        <taxon>Eukaryota</taxon>
        <taxon>Fungi</taxon>
        <taxon>Dikarya</taxon>
        <taxon>Ascomycota</taxon>
        <taxon>Pezizomycotina</taxon>
        <taxon>Sordariomycetes</taxon>
        <taxon>Hypocreomycetidae</taxon>
        <taxon>Hypocreales</taxon>
        <taxon>Nectriaceae</taxon>
        <taxon>Neonectria</taxon>
    </lineage>
</organism>
<protein>
    <submittedName>
        <fullName evidence="2">Uncharacterized protein</fullName>
    </submittedName>
</protein>
<comment type="caution">
    <text evidence="2">The sequence shown here is derived from an EMBL/GenBank/DDBJ whole genome shotgun (WGS) entry which is preliminary data.</text>
</comment>
<name>A0A0P7B032_9HYPO</name>
<keyword evidence="3" id="KW-1185">Reference proteome</keyword>
<proteinExistence type="predicted"/>
<evidence type="ECO:0000256" key="1">
    <source>
        <dbReference type="SAM" id="MobiDB-lite"/>
    </source>
</evidence>
<gene>
    <name evidence="2" type="ORF">AK830_g7242</name>
</gene>
<accession>A0A0P7B032</accession>
<evidence type="ECO:0000313" key="3">
    <source>
        <dbReference type="Proteomes" id="UP000050424"/>
    </source>
</evidence>
<feature type="region of interest" description="Disordered" evidence="1">
    <location>
        <begin position="1"/>
        <end position="22"/>
    </location>
</feature>